<accession>A0A1D7QPP2</accession>
<name>A0A1D7QPP2_9SPHI</name>
<gene>
    <name evidence="1" type="ORF">BFS30_04690</name>
</gene>
<reference evidence="1 2" key="1">
    <citation type="submission" date="2016-08" db="EMBL/GenBank/DDBJ databases">
        <authorList>
            <person name="Seilhamer J.J."/>
        </authorList>
    </citation>
    <scope>NUCLEOTIDE SEQUENCE [LARGE SCALE GENOMIC DNA]</scope>
    <source>
        <strain evidence="1 2">DX4</strain>
    </source>
</reference>
<proteinExistence type="predicted"/>
<evidence type="ECO:0000313" key="1">
    <source>
        <dbReference type="EMBL" id="AOM80642.1"/>
    </source>
</evidence>
<dbReference type="AlphaFoldDB" id="A0A1D7QPP2"/>
<dbReference type="KEGG" id="psty:BFS30_04690"/>
<dbReference type="Proteomes" id="UP000094313">
    <property type="component" value="Chromosome"/>
</dbReference>
<dbReference type="EMBL" id="CP017141">
    <property type="protein sequence ID" value="AOM80642.1"/>
    <property type="molecule type" value="Genomic_DNA"/>
</dbReference>
<dbReference type="InterPro" id="IPR041662">
    <property type="entry name" value="SusD-like_2"/>
</dbReference>
<dbReference type="SUPFAM" id="SSF48452">
    <property type="entry name" value="TPR-like"/>
    <property type="match status" value="1"/>
</dbReference>
<dbReference type="Pfam" id="PF12771">
    <property type="entry name" value="SusD-like_2"/>
    <property type="match status" value="1"/>
</dbReference>
<organism evidence="1 2">
    <name type="scientific">Pedobacter steynii</name>
    <dbReference type="NCBI Taxonomy" id="430522"/>
    <lineage>
        <taxon>Bacteria</taxon>
        <taxon>Pseudomonadati</taxon>
        <taxon>Bacteroidota</taxon>
        <taxon>Sphingobacteriia</taxon>
        <taxon>Sphingobacteriales</taxon>
        <taxon>Sphingobacteriaceae</taxon>
        <taxon>Pedobacter</taxon>
    </lineage>
</organism>
<evidence type="ECO:0008006" key="3">
    <source>
        <dbReference type="Google" id="ProtNLM"/>
    </source>
</evidence>
<dbReference type="InterPro" id="IPR011990">
    <property type="entry name" value="TPR-like_helical_dom_sf"/>
</dbReference>
<protein>
    <recommendedName>
        <fullName evidence="3">Starch-binding associating with outer membrane</fullName>
    </recommendedName>
</protein>
<sequence>MLSLCAIAALVLSTASCKKFLDVNETPNNPLDVPPSVVLPGALVGSAFANSNELNRFGSVLIDVTAGAGNSPLRWDRYNTDGDDFGNQWRLEIYDAALINYKKIIENEGKYQSPIYSGISKIMMAYTFGMTTDCWGDIPYSDALRGNDATQPKIDTQKDIYLGNANVQGLFDLIKEGIKDLDKQGLLKPKTDDVVYGGDLTKWKKAGNTLLLKLALQISLVEPVKAKAIIDEVLASDSYIKNNNENLEVKFGAAVGSRSPVYEYTRISAFRTDQLISTRFLTRLQETNDPRLTAFITKPGANYVTVDNGFAGTVPAFGTRSQLGDYVTGVNGEGPVRLVSNWQRAFILAEAALRLGTAGDPQALYTEGITESMKSAGVSDANIAAFFTANPTIATLTGNNEAKIKQIINQKYISLIGNGFEQWTDWRRTGYPDLLPHQNAVGIDGTRPVRLQYISQEIQRNPNFKTGILPNVKVWWDVN</sequence>
<evidence type="ECO:0000313" key="2">
    <source>
        <dbReference type="Proteomes" id="UP000094313"/>
    </source>
</evidence>
<dbReference type="Gene3D" id="1.25.40.390">
    <property type="match status" value="1"/>
</dbReference>
<keyword evidence="2" id="KW-1185">Reference proteome</keyword>